<evidence type="ECO:0000256" key="1">
    <source>
        <dbReference type="ARBA" id="ARBA00022729"/>
    </source>
</evidence>
<evidence type="ECO:0000313" key="7">
    <source>
        <dbReference type="WBParaSite" id="EEL_0000973901-mRNA-1"/>
    </source>
</evidence>
<dbReference type="InterPro" id="IPR056608">
    <property type="entry name" value="Elapor1/2_GBD"/>
</dbReference>
<organism evidence="6 7">
    <name type="scientific">Elaeophora elaphi</name>
    <dbReference type="NCBI Taxonomy" id="1147741"/>
    <lineage>
        <taxon>Eukaryota</taxon>
        <taxon>Metazoa</taxon>
        <taxon>Ecdysozoa</taxon>
        <taxon>Nematoda</taxon>
        <taxon>Chromadorea</taxon>
        <taxon>Rhabditida</taxon>
        <taxon>Spirurina</taxon>
        <taxon>Spiruromorpha</taxon>
        <taxon>Filarioidea</taxon>
        <taxon>Onchocercidae</taxon>
        <taxon>Elaeophora</taxon>
    </lineage>
</organism>
<dbReference type="Pfam" id="PF23032">
    <property type="entry name" value="GBD_ELAPOR1-like_3rd"/>
    <property type="match status" value="1"/>
</dbReference>
<dbReference type="PROSITE" id="PS51914">
    <property type="entry name" value="MRH"/>
    <property type="match status" value="1"/>
</dbReference>
<dbReference type="AlphaFoldDB" id="A0A0R3S4M0"/>
<evidence type="ECO:0000256" key="3">
    <source>
        <dbReference type="SAM" id="MobiDB-lite"/>
    </source>
</evidence>
<protein>
    <submittedName>
        <fullName evidence="7">MRH domain-containing protein</fullName>
    </submittedName>
</protein>
<keyword evidence="4" id="KW-0472">Membrane</keyword>
<feature type="region of interest" description="Disordered" evidence="3">
    <location>
        <begin position="982"/>
        <end position="1039"/>
    </location>
</feature>
<evidence type="ECO:0000256" key="2">
    <source>
        <dbReference type="ARBA" id="ARBA00023157"/>
    </source>
</evidence>
<accession>A0A0R3S4M0</accession>
<feature type="compositionally biased region" description="Acidic residues" evidence="3">
    <location>
        <begin position="983"/>
        <end position="995"/>
    </location>
</feature>
<dbReference type="STRING" id="1147741.A0A0R3S4M0"/>
<dbReference type="InterPro" id="IPR056610">
    <property type="entry name" value="Elapor1/2_TNFR-like"/>
</dbReference>
<dbReference type="GO" id="GO:0016020">
    <property type="term" value="C:membrane"/>
    <property type="evidence" value="ECO:0007669"/>
    <property type="project" value="TreeGrafter"/>
</dbReference>
<name>A0A0R3S4M0_9BILA</name>
<dbReference type="Pfam" id="PF23031">
    <property type="entry name" value="GBD_ELAPOR1"/>
    <property type="match status" value="1"/>
</dbReference>
<evidence type="ECO:0000256" key="4">
    <source>
        <dbReference type="SAM" id="Phobius"/>
    </source>
</evidence>
<dbReference type="PANTHER" id="PTHR22727">
    <property type="entry name" value="PROTEIN CBG13728"/>
    <property type="match status" value="1"/>
</dbReference>
<reference evidence="7" key="1">
    <citation type="submission" date="2017-02" db="UniProtKB">
        <authorList>
            <consortium name="WormBaseParasite"/>
        </authorList>
    </citation>
    <scope>IDENTIFICATION</scope>
</reference>
<feature type="compositionally biased region" description="Basic and acidic residues" evidence="3">
    <location>
        <begin position="1008"/>
        <end position="1027"/>
    </location>
</feature>
<keyword evidence="4" id="KW-0812">Transmembrane</keyword>
<dbReference type="InterPro" id="IPR044865">
    <property type="entry name" value="MRH_dom"/>
</dbReference>
<dbReference type="Pfam" id="PF23087">
    <property type="entry name" value="MRH_ELAPOR1_9th"/>
    <property type="match status" value="1"/>
</dbReference>
<dbReference type="InterPro" id="IPR056607">
    <property type="entry name" value="Elapor1/2_MRH"/>
</dbReference>
<evidence type="ECO:0000313" key="6">
    <source>
        <dbReference type="Proteomes" id="UP000050640"/>
    </source>
</evidence>
<keyword evidence="1" id="KW-0732">Signal</keyword>
<dbReference type="SMART" id="SM01411">
    <property type="entry name" value="Ephrin_rec_like"/>
    <property type="match status" value="3"/>
</dbReference>
<dbReference type="WBParaSite" id="EEL_0000973901-mRNA-1">
    <property type="protein sequence ID" value="EEL_0000973901-mRNA-1"/>
    <property type="gene ID" value="EEL_0000973901"/>
</dbReference>
<keyword evidence="2" id="KW-1015">Disulfide bond</keyword>
<keyword evidence="6" id="KW-1185">Reference proteome</keyword>
<dbReference type="Pfam" id="PF23091">
    <property type="entry name" value="TNFR_ELAPOR1_6th"/>
    <property type="match status" value="1"/>
</dbReference>
<proteinExistence type="predicted"/>
<dbReference type="Proteomes" id="UP000050640">
    <property type="component" value="Unplaced"/>
</dbReference>
<dbReference type="SUPFAM" id="SSF57184">
    <property type="entry name" value="Growth factor receptor domain"/>
    <property type="match status" value="1"/>
</dbReference>
<dbReference type="InterPro" id="IPR039181">
    <property type="entry name" value="Elapor1/2"/>
</dbReference>
<feature type="domain" description="MRH" evidence="5">
    <location>
        <begin position="664"/>
        <end position="880"/>
    </location>
</feature>
<dbReference type="InterPro" id="IPR009030">
    <property type="entry name" value="Growth_fac_rcpt_cys_sf"/>
</dbReference>
<sequence>MQLLQTFGRKCMPDDFQYEYTRCDENGERWRVAIPKMNNLECDDGVPLPIRGVNCSFTCNAGMYLDIVTQQCQLCPKGTYSLGGGIRYDVFDEIPSNFEIENLNILPERNIDVNTEPLEDCPTRKGWIVRNAELIYVPSPCLSKLSYSVDLVRPGYVEYVYRLPRNNRALIFNVDVRNDKCKSYRDEMKQLMGNNIKKGNTEDGGDWHRDRIELKSGHNIISWTVMSYRLDAFYNNDVIAISHIDIYGLQQVLKCSKCPGGTYSGIGAKQCRFCRAGYYSSTGSTQCTRCPTSQYSHARSTFCINRPICSLNDYYPVLKPCVNGKTRTIFVKVQPNICRDDLSGAVKIPEAGNEIPCPKCNPGMKLNPNGQCVFCQKDHYSHGEECHRCPIDTLPNYGYHYIIWNTLPPNMFTKCEYIVEGDSMSCGMDNSWIPSGSMIQSSSTQEKGIALELGLHIRDGFSNPLLAFDEPTSTHNPIAHITFDFEMKCADDSCVLYFIEDAPSQSYYRILADFSGTQHYQSYSYPIVSPNPTQFLFVFIRSRSSTKEDVTTDRAFIYRINVTNVGDQSGGASTCLQCPKYNGKCVHCLVGEYITETVKILILFHFISIFNYPNFNNECKKCPHGLILNTTSDRMGIKSCIPCGANLISYDSIRCISDGKLILENSSINKTYHFNFSYFFNRTFTAEGVKVFAREGASYFHLYNISLLTENGANCKETYASSEFGSVSLSYGTQGNQDQDNSGTVNAYVCRSTTFPMHPTANVTRRFFYTSPVVIGDRILAITDERELNEYVKLTDRELDTNANNDSNTSNESPDIHFFFGSSGPSTQLCLHGVYTAVTLKCDPRQTAEPLVKLPSNCPDGTCDGCLYHIIIYSSHACPLCTDQDYSIIRGECINGIQSVHSIPSSYCISTDVLRKERIEPCTTLTIRLQLLISGIILILITLCVIIVMAYRKNRSLEYKYMKLIEWKDNAKDLRSLGAESCGVEDDDNEDDGEDQDRIFFARKNRRPYREYKKERNLSHDGDREDNGQTPFVPLEQAD</sequence>
<evidence type="ECO:0000259" key="5">
    <source>
        <dbReference type="PROSITE" id="PS51914"/>
    </source>
</evidence>
<feature type="transmembrane region" description="Helical" evidence="4">
    <location>
        <begin position="931"/>
        <end position="951"/>
    </location>
</feature>
<dbReference type="InterPro" id="IPR056609">
    <property type="entry name" value="Elapor1-like_3rd"/>
</dbReference>
<dbReference type="PANTHER" id="PTHR22727:SF15">
    <property type="entry name" value="MRH DOMAIN-CONTAINING PROTEIN"/>
    <property type="match status" value="1"/>
</dbReference>
<keyword evidence="4" id="KW-1133">Transmembrane helix</keyword>